<evidence type="ECO:0000313" key="2">
    <source>
        <dbReference type="EMBL" id="KQK02739.1"/>
    </source>
</evidence>
<sequence length="230" mass="25634">MVVARDVLNDRKRTIIFDRARNNCQTIWKKHPYLELTGPTRVVVTCYDPGDIEVMLKLKGADESEDRDLSFLALTLKCRGYCSFDEAYTSKRSTLELTFRHIESCVEAMICVRLVGGSSWPEDLQGVLTASIASIDDAEGVLLAFGDDKLPVVVADDGTIKLSRRVVAVELDKGELKVSVVARRRLENGEHVDRRDDVVFTSMYAGRSCDVLDVGSCKLQVTVAWSLIDD</sequence>
<dbReference type="GeneID" id="112270544"/>
<evidence type="ECO:0000313" key="3">
    <source>
        <dbReference type="EnsemblPlants" id="KQK02739"/>
    </source>
</evidence>
<dbReference type="Gramene" id="KQK02739">
    <property type="protein sequence ID" value="KQK02739"/>
    <property type="gene ID" value="BRADI_2g03376v3"/>
</dbReference>
<reference evidence="3" key="3">
    <citation type="submission" date="2018-08" db="UniProtKB">
        <authorList>
            <consortium name="EnsemblPlants"/>
        </authorList>
    </citation>
    <scope>IDENTIFICATION</scope>
    <source>
        <strain evidence="3">cv. Bd21</strain>
    </source>
</reference>
<dbReference type="RefSeq" id="XP_024313955.1">
    <property type="nucleotide sequence ID" value="XM_024458187.1"/>
</dbReference>
<keyword evidence="4" id="KW-1185">Reference proteome</keyword>
<accession>A0A0Q3IA83</accession>
<reference evidence="2 3" key="1">
    <citation type="journal article" date="2010" name="Nature">
        <title>Genome sequencing and analysis of the model grass Brachypodium distachyon.</title>
        <authorList>
            <consortium name="International Brachypodium Initiative"/>
        </authorList>
    </citation>
    <scope>NUCLEOTIDE SEQUENCE [LARGE SCALE GENOMIC DNA]</scope>
    <source>
        <strain evidence="2 3">Bd21</strain>
    </source>
</reference>
<dbReference type="Pfam" id="PF20241">
    <property type="entry name" value="DUF6598"/>
    <property type="match status" value="1"/>
</dbReference>
<organism evidence="2">
    <name type="scientific">Brachypodium distachyon</name>
    <name type="common">Purple false brome</name>
    <name type="synonym">Trachynia distachya</name>
    <dbReference type="NCBI Taxonomy" id="15368"/>
    <lineage>
        <taxon>Eukaryota</taxon>
        <taxon>Viridiplantae</taxon>
        <taxon>Streptophyta</taxon>
        <taxon>Embryophyta</taxon>
        <taxon>Tracheophyta</taxon>
        <taxon>Spermatophyta</taxon>
        <taxon>Magnoliopsida</taxon>
        <taxon>Liliopsida</taxon>
        <taxon>Poales</taxon>
        <taxon>Poaceae</taxon>
        <taxon>BOP clade</taxon>
        <taxon>Pooideae</taxon>
        <taxon>Stipodae</taxon>
        <taxon>Brachypodieae</taxon>
        <taxon>Brachypodium</taxon>
    </lineage>
</organism>
<protein>
    <recommendedName>
        <fullName evidence="1">DUF6598 domain-containing protein</fullName>
    </recommendedName>
</protein>
<dbReference type="OrthoDB" id="683863at2759"/>
<dbReference type="Proteomes" id="UP000008810">
    <property type="component" value="Chromosome 2"/>
</dbReference>
<dbReference type="InterPro" id="IPR001938">
    <property type="entry name" value="Thaumatin"/>
</dbReference>
<name>A0A0Q3IA83_BRADI</name>
<proteinExistence type="predicted"/>
<dbReference type="EMBL" id="CM000881">
    <property type="protein sequence ID" value="KQK02739.1"/>
    <property type="molecule type" value="Genomic_DNA"/>
</dbReference>
<dbReference type="KEGG" id="bdi:112270544"/>
<evidence type="ECO:0000313" key="4">
    <source>
        <dbReference type="Proteomes" id="UP000008810"/>
    </source>
</evidence>
<dbReference type="PANTHER" id="PTHR33065:SF61">
    <property type="entry name" value="EXPRESSED PROTEIN"/>
    <property type="match status" value="1"/>
</dbReference>
<dbReference type="STRING" id="15368.A0A0Q3IA83"/>
<dbReference type="PIRSF" id="PIRSF002703">
    <property type="entry name" value="Thaumatin"/>
    <property type="match status" value="1"/>
</dbReference>
<dbReference type="PANTHER" id="PTHR33065">
    <property type="entry name" value="OS07G0486400 PROTEIN"/>
    <property type="match status" value="1"/>
</dbReference>
<reference evidence="2" key="2">
    <citation type="submission" date="2017-06" db="EMBL/GenBank/DDBJ databases">
        <title>WGS assembly of Brachypodium distachyon.</title>
        <authorList>
            <consortium name="The International Brachypodium Initiative"/>
            <person name="Lucas S."/>
            <person name="Harmon-Smith M."/>
            <person name="Lail K."/>
            <person name="Tice H."/>
            <person name="Grimwood J."/>
            <person name="Bruce D."/>
            <person name="Barry K."/>
            <person name="Shu S."/>
            <person name="Lindquist E."/>
            <person name="Wang M."/>
            <person name="Pitluck S."/>
            <person name="Vogel J.P."/>
            <person name="Garvin D.F."/>
            <person name="Mockler T.C."/>
            <person name="Schmutz J."/>
            <person name="Rokhsar D."/>
            <person name="Bevan M.W."/>
        </authorList>
    </citation>
    <scope>NUCLEOTIDE SEQUENCE</scope>
    <source>
        <strain evidence="2">Bd21</strain>
    </source>
</reference>
<feature type="domain" description="DUF6598" evidence="1">
    <location>
        <begin position="1"/>
        <end position="223"/>
    </location>
</feature>
<dbReference type="AlphaFoldDB" id="A0A0Q3IA83"/>
<evidence type="ECO:0000259" key="1">
    <source>
        <dbReference type="Pfam" id="PF20241"/>
    </source>
</evidence>
<gene>
    <name evidence="3" type="primary">LOC112270544</name>
    <name evidence="2" type="ORF">BRADI_2g03376v3</name>
</gene>
<dbReference type="InterPro" id="IPR046533">
    <property type="entry name" value="DUF6598"/>
</dbReference>
<dbReference type="EnsemblPlants" id="KQK02739">
    <property type="protein sequence ID" value="KQK02739"/>
    <property type="gene ID" value="BRADI_2g03376v3"/>
</dbReference>